<gene>
    <name evidence="1" type="ORF">P280DRAFT_475777</name>
</gene>
<evidence type="ECO:0000313" key="1">
    <source>
        <dbReference type="EMBL" id="KAF2645204.1"/>
    </source>
</evidence>
<dbReference type="AlphaFoldDB" id="A0A6A6SG29"/>
<keyword evidence="2" id="KW-1185">Reference proteome</keyword>
<protein>
    <submittedName>
        <fullName evidence="1">Uncharacterized protein</fullName>
    </submittedName>
</protein>
<proteinExistence type="predicted"/>
<dbReference type="EMBL" id="MU006777">
    <property type="protein sequence ID" value="KAF2645204.1"/>
    <property type="molecule type" value="Genomic_DNA"/>
</dbReference>
<sequence>MANFKGIPDHRTWAKTSVRARASRAQMRDWMRRYAIDPELPYFRKQKGVNLPIVVHIFMKELFNGWPGGVSPFKTLTEALTAEKDLEPPALVNHQPDANEKANENPNNLFSYHTVAVDGYDNLDDGDTASDGTAEVSTTDNEDVLDDQMTDAFEAAEGTSVMTVAADEDVTSADIAVNADVDHLDFPDNEIPQIIETLEESDGKAATIMLQLGLIRDAVLRRNGTKVLQVTLKDKDGNLFINAETQILVPKLIRLRRKFDISRHVGLDVDAVEINIQMAKVMLQLESAVGKEIKDRSSSGRRFEAAKDIVYQVFDLSKLTRVDNEV</sequence>
<name>A0A6A6SG29_9PLEO</name>
<organism evidence="1 2">
    <name type="scientific">Massarina eburnea CBS 473.64</name>
    <dbReference type="NCBI Taxonomy" id="1395130"/>
    <lineage>
        <taxon>Eukaryota</taxon>
        <taxon>Fungi</taxon>
        <taxon>Dikarya</taxon>
        <taxon>Ascomycota</taxon>
        <taxon>Pezizomycotina</taxon>
        <taxon>Dothideomycetes</taxon>
        <taxon>Pleosporomycetidae</taxon>
        <taxon>Pleosporales</taxon>
        <taxon>Massarineae</taxon>
        <taxon>Massarinaceae</taxon>
        <taxon>Massarina</taxon>
    </lineage>
</organism>
<accession>A0A6A6SG29</accession>
<dbReference type="Proteomes" id="UP000799753">
    <property type="component" value="Unassembled WGS sequence"/>
</dbReference>
<evidence type="ECO:0000313" key="2">
    <source>
        <dbReference type="Proteomes" id="UP000799753"/>
    </source>
</evidence>
<reference evidence="1" key="1">
    <citation type="journal article" date="2020" name="Stud. Mycol.">
        <title>101 Dothideomycetes genomes: a test case for predicting lifestyles and emergence of pathogens.</title>
        <authorList>
            <person name="Haridas S."/>
            <person name="Albert R."/>
            <person name="Binder M."/>
            <person name="Bloem J."/>
            <person name="Labutti K."/>
            <person name="Salamov A."/>
            <person name="Andreopoulos B."/>
            <person name="Baker S."/>
            <person name="Barry K."/>
            <person name="Bills G."/>
            <person name="Bluhm B."/>
            <person name="Cannon C."/>
            <person name="Castanera R."/>
            <person name="Culley D."/>
            <person name="Daum C."/>
            <person name="Ezra D."/>
            <person name="Gonzalez J."/>
            <person name="Henrissat B."/>
            <person name="Kuo A."/>
            <person name="Liang C."/>
            <person name="Lipzen A."/>
            <person name="Lutzoni F."/>
            <person name="Magnuson J."/>
            <person name="Mondo S."/>
            <person name="Nolan M."/>
            <person name="Ohm R."/>
            <person name="Pangilinan J."/>
            <person name="Park H.-J."/>
            <person name="Ramirez L."/>
            <person name="Alfaro M."/>
            <person name="Sun H."/>
            <person name="Tritt A."/>
            <person name="Yoshinaga Y."/>
            <person name="Zwiers L.-H."/>
            <person name="Turgeon B."/>
            <person name="Goodwin S."/>
            <person name="Spatafora J."/>
            <person name="Crous P."/>
            <person name="Grigoriev I."/>
        </authorList>
    </citation>
    <scope>NUCLEOTIDE SEQUENCE</scope>
    <source>
        <strain evidence="1">CBS 473.64</strain>
    </source>
</reference>